<evidence type="ECO:0000259" key="1">
    <source>
        <dbReference type="Pfam" id="PF04289"/>
    </source>
</evidence>
<dbReference type="Pfam" id="PF04289">
    <property type="entry name" value="DUF447_N"/>
    <property type="match status" value="1"/>
</dbReference>
<name>A0ABS1FGZ9_9PROT</name>
<dbReference type="Proteomes" id="UP000652760">
    <property type="component" value="Unassembled WGS sequence"/>
</dbReference>
<protein>
    <submittedName>
        <fullName evidence="3">DUF447 family protein</fullName>
    </submittedName>
</protein>
<dbReference type="InterPro" id="IPR007386">
    <property type="entry name" value="DUF447_N"/>
</dbReference>
<dbReference type="SUPFAM" id="SSF50475">
    <property type="entry name" value="FMN-binding split barrel"/>
    <property type="match status" value="1"/>
</dbReference>
<dbReference type="InterPro" id="IPR049288">
    <property type="entry name" value="DUF447_C"/>
</dbReference>
<feature type="domain" description="DUF447" evidence="2">
    <location>
        <begin position="124"/>
        <end position="176"/>
    </location>
</feature>
<feature type="domain" description="DUF447" evidence="1">
    <location>
        <begin position="4"/>
        <end position="117"/>
    </location>
</feature>
<evidence type="ECO:0000259" key="2">
    <source>
        <dbReference type="Pfam" id="PF20766"/>
    </source>
</evidence>
<sequence>MILETIVTTLGADGTPHIAPFGVTRAGDDLVIAPFRPSVTLDALEATGRAVVNHTDDARLFAGCLTGRRDWPLVPATVIAGVRLADSLAHWELEVVRIETDPVRPRFHCQTVHEETHRPFAGHNRAAAAVIEAAILCSRLHLLPRDKVEREMAYLAIAVEKTAGTREREAWSWLSERVAAFQAEMLTTEPPAVGAEAPDMAKPRVLT</sequence>
<gene>
    <name evidence="3" type="ORF">JHL17_35490</name>
</gene>
<dbReference type="Pfam" id="PF20766">
    <property type="entry name" value="DUF447_C"/>
    <property type="match status" value="1"/>
</dbReference>
<keyword evidence="4" id="KW-1185">Reference proteome</keyword>
<evidence type="ECO:0000313" key="3">
    <source>
        <dbReference type="EMBL" id="MBK1842711.1"/>
    </source>
</evidence>
<accession>A0ABS1FGZ9</accession>
<reference evidence="4" key="1">
    <citation type="submission" date="2021-01" db="EMBL/GenBank/DDBJ databases">
        <title>Genome public.</title>
        <authorList>
            <person name="Liu C."/>
            <person name="Sun Q."/>
        </authorList>
    </citation>
    <scope>NUCLEOTIDE SEQUENCE [LARGE SCALE GENOMIC DNA]</scope>
    <source>
        <strain evidence="4">YIM B02556</strain>
    </source>
</reference>
<proteinExistence type="predicted"/>
<dbReference type="EMBL" id="JAENHM010000090">
    <property type="protein sequence ID" value="MBK1842711.1"/>
    <property type="molecule type" value="Genomic_DNA"/>
</dbReference>
<dbReference type="Gene3D" id="2.30.110.10">
    <property type="entry name" value="Electron Transport, Fmn-binding Protein, Chain A"/>
    <property type="match status" value="1"/>
</dbReference>
<dbReference type="InterPro" id="IPR012349">
    <property type="entry name" value="Split_barrel_FMN-bd"/>
</dbReference>
<comment type="caution">
    <text evidence="3">The sequence shown here is derived from an EMBL/GenBank/DDBJ whole genome shotgun (WGS) entry which is preliminary data.</text>
</comment>
<dbReference type="RefSeq" id="WP_200199375.1">
    <property type="nucleotide sequence ID" value="NZ_JAENHM010000090.1"/>
</dbReference>
<evidence type="ECO:0000313" key="4">
    <source>
        <dbReference type="Proteomes" id="UP000652760"/>
    </source>
</evidence>
<dbReference type="Gene3D" id="1.20.58.290">
    <property type="entry name" value="Hypothetical membrane protein ta0354_69_121"/>
    <property type="match status" value="1"/>
</dbReference>
<organism evidence="3 4">
    <name type="scientific">Azospirillum endophyticum</name>
    <dbReference type="NCBI Taxonomy" id="2800326"/>
    <lineage>
        <taxon>Bacteria</taxon>
        <taxon>Pseudomonadati</taxon>
        <taxon>Pseudomonadota</taxon>
        <taxon>Alphaproteobacteria</taxon>
        <taxon>Rhodospirillales</taxon>
        <taxon>Azospirillaceae</taxon>
        <taxon>Azospirillum</taxon>
    </lineage>
</organism>